<feature type="binding site" evidence="9">
    <location>
        <begin position="142"/>
        <end position="145"/>
    </location>
    <ligand>
        <name>GTP</name>
        <dbReference type="ChEBI" id="CHEBI:37565"/>
    </ligand>
</feature>
<evidence type="ECO:0000259" key="10">
    <source>
        <dbReference type="PROSITE" id="PS51722"/>
    </source>
</evidence>
<dbReference type="EMBL" id="JQBZ01000003">
    <property type="protein sequence ID" value="KRN90373.1"/>
    <property type="molecule type" value="Genomic_DNA"/>
</dbReference>
<dbReference type="Gene3D" id="2.40.30.10">
    <property type="entry name" value="Translation factors"/>
    <property type="match status" value="1"/>
</dbReference>
<dbReference type="InterPro" id="IPR041732">
    <property type="entry name" value="RF3_GTP-bd"/>
</dbReference>
<dbReference type="Gene3D" id="3.40.50.300">
    <property type="entry name" value="P-loop containing nucleotide triphosphate hydrolases"/>
    <property type="match status" value="1"/>
</dbReference>
<dbReference type="FunFam" id="3.30.70.3280:FF:000001">
    <property type="entry name" value="Peptide chain release factor 3"/>
    <property type="match status" value="1"/>
</dbReference>
<keyword evidence="6 9" id="KW-0342">GTP-binding</keyword>
<feature type="binding site" evidence="9">
    <location>
        <begin position="88"/>
        <end position="92"/>
    </location>
    <ligand>
        <name>GTP</name>
        <dbReference type="ChEBI" id="CHEBI:37565"/>
    </ligand>
</feature>
<evidence type="ECO:0000256" key="3">
    <source>
        <dbReference type="ARBA" id="ARBA00022490"/>
    </source>
</evidence>
<dbReference type="Gene3D" id="3.30.70.3280">
    <property type="entry name" value="Peptide chain release factor 3, domain III"/>
    <property type="match status" value="1"/>
</dbReference>
<dbReference type="CDD" id="cd04169">
    <property type="entry name" value="RF3"/>
    <property type="match status" value="1"/>
</dbReference>
<evidence type="ECO:0000256" key="4">
    <source>
        <dbReference type="ARBA" id="ARBA00022741"/>
    </source>
</evidence>
<evidence type="ECO:0000256" key="7">
    <source>
        <dbReference type="ARBA" id="ARBA00025017"/>
    </source>
</evidence>
<dbReference type="PANTHER" id="PTHR43556:SF2">
    <property type="entry name" value="PEPTIDE CHAIN RELEASE FACTOR RF3"/>
    <property type="match status" value="1"/>
</dbReference>
<sequence>MNKENLKEAVEKRRTFAIISHPDAGKTTITEQLLLFGGVVREAGTVKARKTGNFAKSDWMEIEKKRGISVTSSVMQFDYAGKRVNILDTPGHEDFSEDTYRTLMAVDSAVMVVDSAKGIEPQTKKLFQVCKMRGIPIFTFINKLDRDGREPLDLCNELEEVLGIESYPMNWPIGMGKGLKGLYDIYNKRIELTTPDENGDIYVDLNEDGEIEGDHSLKEDSIYDQVLEEVELVKEAGSEFDADKIAKGELTPVFFGSALRNFGVTTFLDAYLQFAPAPGSHMTEAGTEIAPAAPEFSGFIFKIQANMNPRHRDRIAFIRICSGEFERGMDVNLSRTGKKLRLSNSTQFMADSRETLENAVAGDIIGLYDTGNFQIGDTIYTGKDKIQFEKLPQFTPELFVSVQAKNVMKQKSFHKGIEQLVQEGAVQLYQSYSTGEYILGAVGQLQFEVFQFRMENEYNSEVVMTPMGSKIARWINPEQLDEKMSSSRNLLVKDRQGAPLFLFENKFAERWFKDKYPEVELTAKL</sequence>
<dbReference type="Proteomes" id="UP000051500">
    <property type="component" value="Unassembled WGS sequence"/>
</dbReference>
<dbReference type="GO" id="GO:0016150">
    <property type="term" value="F:translation release factor activity, codon nonspecific"/>
    <property type="evidence" value="ECO:0007669"/>
    <property type="project" value="TreeGrafter"/>
</dbReference>
<dbReference type="STRING" id="1122146.IV53_GL000288"/>
<dbReference type="InterPro" id="IPR035647">
    <property type="entry name" value="EFG_III/V"/>
</dbReference>
<dbReference type="InterPro" id="IPR000795">
    <property type="entry name" value="T_Tr_GTP-bd_dom"/>
</dbReference>
<dbReference type="PANTHER" id="PTHR43556">
    <property type="entry name" value="PEPTIDE CHAIN RELEASE FACTOR RF3"/>
    <property type="match status" value="1"/>
</dbReference>
<keyword evidence="3 9" id="KW-0963">Cytoplasm</keyword>
<dbReference type="InterPro" id="IPR004548">
    <property type="entry name" value="PrfC"/>
</dbReference>
<dbReference type="AlphaFoldDB" id="A0A0R2KRU7"/>
<dbReference type="Pfam" id="PF00009">
    <property type="entry name" value="GTP_EFTU"/>
    <property type="match status" value="1"/>
</dbReference>
<dbReference type="GO" id="GO:0005525">
    <property type="term" value="F:GTP binding"/>
    <property type="evidence" value="ECO:0007669"/>
    <property type="project" value="UniProtKB-UniRule"/>
</dbReference>
<comment type="function">
    <text evidence="7 9">Increases the formation of ribosomal termination complexes and stimulates activities of RF-1 and RF-2. It binds guanine nucleotides and has strong preference for UGA stop codons. It may interact directly with the ribosome. The stimulation of RF-1 and RF-2 is significantly reduced by GTP and GDP, but not by GMP.</text>
</comment>
<dbReference type="Pfam" id="PF16658">
    <property type="entry name" value="RF3_C"/>
    <property type="match status" value="1"/>
</dbReference>
<dbReference type="InterPro" id="IPR005225">
    <property type="entry name" value="Small_GTP-bd"/>
</dbReference>
<dbReference type="GO" id="GO:0016149">
    <property type="term" value="F:translation release factor activity, codon specific"/>
    <property type="evidence" value="ECO:0007669"/>
    <property type="project" value="UniProtKB-UniRule"/>
</dbReference>
<protein>
    <recommendedName>
        <fullName evidence="8 9">Peptide chain release factor 3</fullName>
        <shortName evidence="9">RF-3</shortName>
    </recommendedName>
</protein>
<keyword evidence="12" id="KW-1185">Reference proteome</keyword>
<dbReference type="PROSITE" id="PS51722">
    <property type="entry name" value="G_TR_2"/>
    <property type="match status" value="1"/>
</dbReference>
<evidence type="ECO:0000313" key="11">
    <source>
        <dbReference type="EMBL" id="KRN90373.1"/>
    </source>
</evidence>
<dbReference type="InterPro" id="IPR009000">
    <property type="entry name" value="Transl_B-barrel_sf"/>
</dbReference>
<proteinExistence type="inferred from homology"/>
<dbReference type="NCBIfam" id="TIGR00503">
    <property type="entry name" value="prfC"/>
    <property type="match status" value="1"/>
</dbReference>
<feature type="binding site" evidence="9">
    <location>
        <begin position="20"/>
        <end position="27"/>
    </location>
    <ligand>
        <name>GTP</name>
        <dbReference type="ChEBI" id="CHEBI:37565"/>
    </ligand>
</feature>
<dbReference type="NCBIfam" id="TIGR00231">
    <property type="entry name" value="small_GTP"/>
    <property type="match status" value="1"/>
</dbReference>
<comment type="subcellular location">
    <subcellularLocation>
        <location evidence="1 9">Cytoplasm</location>
    </subcellularLocation>
</comment>
<keyword evidence="4 9" id="KW-0547">Nucleotide-binding</keyword>
<dbReference type="NCBIfam" id="NF001964">
    <property type="entry name" value="PRK00741.1"/>
    <property type="match status" value="1"/>
</dbReference>
<organism evidence="11 12">
    <name type="scientific">Ligilactobacillus ceti DSM 22408</name>
    <dbReference type="NCBI Taxonomy" id="1122146"/>
    <lineage>
        <taxon>Bacteria</taxon>
        <taxon>Bacillati</taxon>
        <taxon>Bacillota</taxon>
        <taxon>Bacilli</taxon>
        <taxon>Lactobacillales</taxon>
        <taxon>Lactobacillaceae</taxon>
        <taxon>Ligilactobacillus</taxon>
    </lineage>
</organism>
<dbReference type="InterPro" id="IPR053905">
    <property type="entry name" value="EF-G-like_DII"/>
</dbReference>
<evidence type="ECO:0000256" key="8">
    <source>
        <dbReference type="ARBA" id="ARBA00073639"/>
    </source>
</evidence>
<accession>A0A0R2KRU7</accession>
<comment type="caution">
    <text evidence="11">The sequence shown here is derived from an EMBL/GenBank/DDBJ whole genome shotgun (WGS) entry which is preliminary data.</text>
</comment>
<reference evidence="11 12" key="1">
    <citation type="journal article" date="2015" name="Genome Announc.">
        <title>Expanding the biotechnology potential of lactobacilli through comparative genomics of 213 strains and associated genera.</title>
        <authorList>
            <person name="Sun Z."/>
            <person name="Harris H.M."/>
            <person name="McCann A."/>
            <person name="Guo C."/>
            <person name="Argimon S."/>
            <person name="Zhang W."/>
            <person name="Yang X."/>
            <person name="Jeffery I.B."/>
            <person name="Cooney J.C."/>
            <person name="Kagawa T.F."/>
            <person name="Liu W."/>
            <person name="Song Y."/>
            <person name="Salvetti E."/>
            <person name="Wrobel A."/>
            <person name="Rasinkangas P."/>
            <person name="Parkhill J."/>
            <person name="Rea M.C."/>
            <person name="O'Sullivan O."/>
            <person name="Ritari J."/>
            <person name="Douillard F.P."/>
            <person name="Paul Ross R."/>
            <person name="Yang R."/>
            <person name="Briner A.E."/>
            <person name="Felis G.E."/>
            <person name="de Vos W.M."/>
            <person name="Barrangou R."/>
            <person name="Klaenhammer T.R."/>
            <person name="Caufield P.W."/>
            <person name="Cui Y."/>
            <person name="Zhang H."/>
            <person name="O'Toole P.W."/>
        </authorList>
    </citation>
    <scope>NUCLEOTIDE SEQUENCE [LARGE SCALE GENOMIC DNA]</scope>
    <source>
        <strain evidence="11 12">DSM 22408</strain>
    </source>
</reference>
<evidence type="ECO:0000256" key="9">
    <source>
        <dbReference type="HAMAP-Rule" id="MF_00072"/>
    </source>
</evidence>
<evidence type="ECO:0000256" key="2">
    <source>
        <dbReference type="ARBA" id="ARBA00009978"/>
    </source>
</evidence>
<dbReference type="InterPro" id="IPR031157">
    <property type="entry name" value="G_TR_CS"/>
</dbReference>
<dbReference type="SUPFAM" id="SSF52540">
    <property type="entry name" value="P-loop containing nucleoside triphosphate hydrolases"/>
    <property type="match status" value="1"/>
</dbReference>
<dbReference type="CDD" id="cd16259">
    <property type="entry name" value="RF3_III"/>
    <property type="match status" value="1"/>
</dbReference>
<dbReference type="CDD" id="cd03689">
    <property type="entry name" value="RF3_II"/>
    <property type="match status" value="1"/>
</dbReference>
<dbReference type="PATRIC" id="fig|1122146.4.peg.294"/>
<dbReference type="InterPro" id="IPR038467">
    <property type="entry name" value="RF3_dom_3_sf"/>
</dbReference>
<dbReference type="Pfam" id="PF22042">
    <property type="entry name" value="EF-G_D2"/>
    <property type="match status" value="1"/>
</dbReference>
<dbReference type="PROSITE" id="PS00301">
    <property type="entry name" value="G_TR_1"/>
    <property type="match status" value="1"/>
</dbReference>
<dbReference type="HAMAP" id="MF_00072">
    <property type="entry name" value="Rel_fac_3"/>
    <property type="match status" value="1"/>
</dbReference>
<dbReference type="SUPFAM" id="SSF50447">
    <property type="entry name" value="Translation proteins"/>
    <property type="match status" value="1"/>
</dbReference>
<dbReference type="eggNOG" id="COG4108">
    <property type="taxonomic scope" value="Bacteria"/>
</dbReference>
<evidence type="ECO:0000256" key="5">
    <source>
        <dbReference type="ARBA" id="ARBA00022917"/>
    </source>
</evidence>
<dbReference type="SUPFAM" id="SSF54980">
    <property type="entry name" value="EF-G C-terminal domain-like"/>
    <property type="match status" value="1"/>
</dbReference>
<dbReference type="InterPro" id="IPR027417">
    <property type="entry name" value="P-loop_NTPase"/>
</dbReference>
<gene>
    <name evidence="9" type="primary">prfC</name>
    <name evidence="11" type="ORF">IV53_GL000288</name>
</gene>
<dbReference type="GO" id="GO:0006449">
    <property type="term" value="P:regulation of translational termination"/>
    <property type="evidence" value="ECO:0007669"/>
    <property type="project" value="UniProtKB-UniRule"/>
</dbReference>
<evidence type="ECO:0000256" key="1">
    <source>
        <dbReference type="ARBA" id="ARBA00004496"/>
    </source>
</evidence>
<evidence type="ECO:0000256" key="6">
    <source>
        <dbReference type="ARBA" id="ARBA00023134"/>
    </source>
</evidence>
<dbReference type="GO" id="GO:0003924">
    <property type="term" value="F:GTPase activity"/>
    <property type="evidence" value="ECO:0007669"/>
    <property type="project" value="InterPro"/>
</dbReference>
<name>A0A0R2KRU7_9LACO</name>
<dbReference type="InterPro" id="IPR032090">
    <property type="entry name" value="RF3_C"/>
</dbReference>
<dbReference type="PRINTS" id="PR00315">
    <property type="entry name" value="ELONGATNFCT"/>
</dbReference>
<feature type="domain" description="Tr-type G" evidence="10">
    <location>
        <begin position="11"/>
        <end position="279"/>
    </location>
</feature>
<keyword evidence="5 9" id="KW-0648">Protein biosynthesis</keyword>
<evidence type="ECO:0000313" key="12">
    <source>
        <dbReference type="Proteomes" id="UP000051500"/>
    </source>
</evidence>
<dbReference type="FunFam" id="2.40.30.10:FF:000040">
    <property type="entry name" value="Peptide chain release factor 3"/>
    <property type="match status" value="1"/>
</dbReference>
<dbReference type="OrthoDB" id="9804431at2"/>
<dbReference type="GO" id="GO:0005829">
    <property type="term" value="C:cytosol"/>
    <property type="evidence" value="ECO:0007669"/>
    <property type="project" value="TreeGrafter"/>
</dbReference>
<dbReference type="RefSeq" id="WP_027106554.1">
    <property type="nucleotide sequence ID" value="NZ_AUHP01000013.1"/>
</dbReference>
<comment type="similarity">
    <text evidence="2 9">Belongs to the TRAFAC class translation factor GTPase superfamily. Classic translation factor GTPase family. PrfC subfamily.</text>
</comment>
<dbReference type="FunFam" id="3.40.50.300:FF:000542">
    <property type="entry name" value="Peptide chain release factor 3"/>
    <property type="match status" value="1"/>
</dbReference>